<accession>A0AAV7DR29</accession>
<name>A0AAV7DR29_ARIFI</name>
<feature type="region of interest" description="Disordered" evidence="1">
    <location>
        <begin position="1"/>
        <end position="97"/>
    </location>
</feature>
<feature type="compositionally biased region" description="Polar residues" evidence="1">
    <location>
        <begin position="55"/>
        <end position="72"/>
    </location>
</feature>
<keyword evidence="3" id="KW-1185">Reference proteome</keyword>
<evidence type="ECO:0000256" key="1">
    <source>
        <dbReference type="SAM" id="MobiDB-lite"/>
    </source>
</evidence>
<organism evidence="2 3">
    <name type="scientific">Aristolochia fimbriata</name>
    <name type="common">White veined hardy Dutchman's pipe vine</name>
    <dbReference type="NCBI Taxonomy" id="158543"/>
    <lineage>
        <taxon>Eukaryota</taxon>
        <taxon>Viridiplantae</taxon>
        <taxon>Streptophyta</taxon>
        <taxon>Embryophyta</taxon>
        <taxon>Tracheophyta</taxon>
        <taxon>Spermatophyta</taxon>
        <taxon>Magnoliopsida</taxon>
        <taxon>Magnoliidae</taxon>
        <taxon>Piperales</taxon>
        <taxon>Aristolochiaceae</taxon>
        <taxon>Aristolochia</taxon>
    </lineage>
</organism>
<dbReference type="EMBL" id="JAINDJ010000099">
    <property type="protein sequence ID" value="KAG9438445.1"/>
    <property type="molecule type" value="Genomic_DNA"/>
</dbReference>
<dbReference type="Proteomes" id="UP000825729">
    <property type="component" value="Unassembled WGS sequence"/>
</dbReference>
<protein>
    <submittedName>
        <fullName evidence="2">Uncharacterized protein</fullName>
    </submittedName>
</protein>
<gene>
    <name evidence="2" type="ORF">H6P81_021615</name>
</gene>
<dbReference type="AlphaFoldDB" id="A0AAV7DR29"/>
<dbReference type="AntiFam" id="ANF00275">
    <property type="entry name" value="Spurious translation from rRNA (DUF6467)"/>
</dbReference>
<proteinExistence type="predicted"/>
<feature type="compositionally biased region" description="Basic and acidic residues" evidence="1">
    <location>
        <begin position="1"/>
        <end position="26"/>
    </location>
</feature>
<comment type="caution">
    <text evidence="2">The sequence shown here is derived from an EMBL/GenBank/DDBJ whole genome shotgun (WGS) entry which is preliminary data.</text>
</comment>
<reference evidence="2 3" key="1">
    <citation type="submission" date="2021-07" db="EMBL/GenBank/DDBJ databases">
        <title>The Aristolochia fimbriata genome: insights into angiosperm evolution, floral development and chemical biosynthesis.</title>
        <authorList>
            <person name="Jiao Y."/>
        </authorList>
    </citation>
    <scope>NUCLEOTIDE SEQUENCE [LARGE SCALE GENOMIC DNA]</scope>
    <source>
        <strain evidence="2">IBCAS-2021</strain>
        <tissue evidence="2">Leaf</tissue>
    </source>
</reference>
<feature type="compositionally biased region" description="Polar residues" evidence="1">
    <location>
        <begin position="156"/>
        <end position="165"/>
    </location>
</feature>
<evidence type="ECO:0000313" key="3">
    <source>
        <dbReference type="Proteomes" id="UP000825729"/>
    </source>
</evidence>
<evidence type="ECO:0000313" key="2">
    <source>
        <dbReference type="EMBL" id="KAG9438445.1"/>
    </source>
</evidence>
<sequence>MGDKLHRREGNSPDHQLRPLNDRSVIKEVGVQRQPGGERSALEESTRASRCGRSGSENVGLSNANIGENQCPENLRVPPQGSSTEGESGPKIRPKGVVDGQQVNIPVLPLVGPEGRRRLGVRRGRENASSQCPSTRRYGAEVTMPYSQEKLERPSTKGTCTQKPTQGEPATEAPVNGGRNYNGPKVAKFLVGWKAKKASLRGGSEPSVRYHSGRARILTLCQDLRAKGQSQVTEACKGFPRAGRRLALECKGRRELDCKTHPSSRGTKVGLSDPTVPSGRAVAQRIKVTLGITG</sequence>
<feature type="region of interest" description="Disordered" evidence="1">
    <location>
        <begin position="150"/>
        <end position="181"/>
    </location>
</feature>